<feature type="transmembrane region" description="Helical" evidence="1">
    <location>
        <begin position="47"/>
        <end position="73"/>
    </location>
</feature>
<sequence length="177" mass="18173">MSESTRPRVRARFPIGPWVPGVVLPIAVGVVGILASLLVLQDALLLVGVVLSIATAVRVRSATPWLLVALLAVGQLSRDPAGLDASLSALVLGLHVLVVLVLLARAVPVRSRLQLAALGPAALTTGLVQVLAQVLAALLLASQGRLEVLPAASTVGGALLVLLAGVLVLTRRVDRED</sequence>
<evidence type="ECO:0000313" key="2">
    <source>
        <dbReference type="EMBL" id="GAA4746679.1"/>
    </source>
</evidence>
<keyword evidence="1" id="KW-1133">Transmembrane helix</keyword>
<protein>
    <submittedName>
        <fullName evidence="2">Uncharacterized protein</fullName>
    </submittedName>
</protein>
<evidence type="ECO:0000313" key="3">
    <source>
        <dbReference type="Proteomes" id="UP001500121"/>
    </source>
</evidence>
<keyword evidence="1" id="KW-0812">Transmembrane</keyword>
<feature type="transmembrane region" description="Helical" evidence="1">
    <location>
        <begin position="148"/>
        <end position="169"/>
    </location>
</feature>
<dbReference type="Proteomes" id="UP001500121">
    <property type="component" value="Unassembled WGS sequence"/>
</dbReference>
<feature type="transmembrane region" description="Helical" evidence="1">
    <location>
        <begin position="85"/>
        <end position="103"/>
    </location>
</feature>
<feature type="transmembrane region" description="Helical" evidence="1">
    <location>
        <begin position="18"/>
        <end position="40"/>
    </location>
</feature>
<comment type="caution">
    <text evidence="2">The sequence shown here is derived from an EMBL/GenBank/DDBJ whole genome shotgun (WGS) entry which is preliminary data.</text>
</comment>
<dbReference type="EMBL" id="BAABLP010000003">
    <property type="protein sequence ID" value="GAA4746679.1"/>
    <property type="molecule type" value="Genomic_DNA"/>
</dbReference>
<gene>
    <name evidence="2" type="ORF">GCM10025783_18400</name>
</gene>
<keyword evidence="3" id="KW-1185">Reference proteome</keyword>
<proteinExistence type="predicted"/>
<reference evidence="3" key="1">
    <citation type="journal article" date="2019" name="Int. J. Syst. Evol. Microbiol.">
        <title>The Global Catalogue of Microorganisms (GCM) 10K type strain sequencing project: providing services to taxonomists for standard genome sequencing and annotation.</title>
        <authorList>
            <consortium name="The Broad Institute Genomics Platform"/>
            <consortium name="The Broad Institute Genome Sequencing Center for Infectious Disease"/>
            <person name="Wu L."/>
            <person name="Ma J."/>
        </authorList>
    </citation>
    <scope>NUCLEOTIDE SEQUENCE [LARGE SCALE GENOMIC DNA]</scope>
    <source>
        <strain evidence="3">JCM 19015</strain>
    </source>
</reference>
<evidence type="ECO:0000256" key="1">
    <source>
        <dbReference type="SAM" id="Phobius"/>
    </source>
</evidence>
<feature type="transmembrane region" description="Helical" evidence="1">
    <location>
        <begin position="115"/>
        <end position="142"/>
    </location>
</feature>
<organism evidence="2 3">
    <name type="scientific">Amnibacterium soli</name>
    <dbReference type="NCBI Taxonomy" id="1282736"/>
    <lineage>
        <taxon>Bacteria</taxon>
        <taxon>Bacillati</taxon>
        <taxon>Actinomycetota</taxon>
        <taxon>Actinomycetes</taxon>
        <taxon>Micrococcales</taxon>
        <taxon>Microbacteriaceae</taxon>
        <taxon>Amnibacterium</taxon>
    </lineage>
</organism>
<keyword evidence="1" id="KW-0472">Membrane</keyword>
<dbReference type="RefSeq" id="WP_345480840.1">
    <property type="nucleotide sequence ID" value="NZ_BAABLP010000003.1"/>
</dbReference>
<accession>A0ABP8Z512</accession>
<name>A0ABP8Z512_9MICO</name>